<keyword evidence="1" id="KW-1133">Transmembrane helix</keyword>
<gene>
    <name evidence="2" type="ORF">Pmar_PMAR008479</name>
</gene>
<feature type="transmembrane region" description="Helical" evidence="1">
    <location>
        <begin position="145"/>
        <end position="165"/>
    </location>
</feature>
<feature type="transmembrane region" description="Helical" evidence="1">
    <location>
        <begin position="119"/>
        <end position="138"/>
    </location>
</feature>
<keyword evidence="1" id="KW-0472">Membrane</keyword>
<evidence type="ECO:0008006" key="4">
    <source>
        <dbReference type="Google" id="ProtNLM"/>
    </source>
</evidence>
<dbReference type="GeneID" id="9063707"/>
<proteinExistence type="predicted"/>
<evidence type="ECO:0000256" key="1">
    <source>
        <dbReference type="SAM" id="Phobius"/>
    </source>
</evidence>
<name>C5KFY5_PERM5</name>
<dbReference type="EMBL" id="GG672878">
    <property type="protein sequence ID" value="EER16608.1"/>
    <property type="molecule type" value="Genomic_DNA"/>
</dbReference>
<protein>
    <recommendedName>
        <fullName evidence="4">TLC domain-containing protein</fullName>
    </recommendedName>
</protein>
<accession>C5KFY5</accession>
<feature type="transmembrane region" description="Helical" evidence="1">
    <location>
        <begin position="6"/>
        <end position="23"/>
    </location>
</feature>
<dbReference type="Proteomes" id="UP000007800">
    <property type="component" value="Unassembled WGS sequence"/>
</dbReference>
<sequence length="235" mass="26249">MAVREVASYTIASFAVYVGIHAWKKDTKQVYNVTCLVTALVAVIMGVVCVFINREAVFTGAFNSNESLPLVVFLLAHNYGHLLYDLYHGMVWRPVVLPHHTVTLLSITASFLYDSGGLIIVIDSIITELGYLFLLIYYRYRTRRVYGVVIILYGSLRIVLLAWSYSVFQQTLALGVWSVQFLTVLGQVGIIIVAFHFLYRHCVNYTQAGRSRPSKFDVCTASALGDARGGSKATF</sequence>
<keyword evidence="3" id="KW-1185">Reference proteome</keyword>
<dbReference type="RefSeq" id="XP_002784812.1">
    <property type="nucleotide sequence ID" value="XM_002784766.1"/>
</dbReference>
<dbReference type="AlphaFoldDB" id="C5KFY5"/>
<evidence type="ECO:0000313" key="3">
    <source>
        <dbReference type="Proteomes" id="UP000007800"/>
    </source>
</evidence>
<keyword evidence="1" id="KW-0812">Transmembrane</keyword>
<reference evidence="2 3" key="1">
    <citation type="submission" date="2008-07" db="EMBL/GenBank/DDBJ databases">
        <authorList>
            <person name="El-Sayed N."/>
            <person name="Caler E."/>
            <person name="Inman J."/>
            <person name="Amedeo P."/>
            <person name="Hass B."/>
            <person name="Wortman J."/>
        </authorList>
    </citation>
    <scope>NUCLEOTIDE SEQUENCE [LARGE SCALE GENOMIC DNA]</scope>
    <source>
        <strain evidence="3">ATCC 50983 / TXsc</strain>
    </source>
</reference>
<evidence type="ECO:0000313" key="2">
    <source>
        <dbReference type="EMBL" id="EER16608.1"/>
    </source>
</evidence>
<feature type="transmembrane region" description="Helical" evidence="1">
    <location>
        <begin position="177"/>
        <end position="199"/>
    </location>
</feature>
<dbReference type="InParanoid" id="C5KFY5"/>
<organism evidence="3">
    <name type="scientific">Perkinsus marinus (strain ATCC 50983 / TXsc)</name>
    <dbReference type="NCBI Taxonomy" id="423536"/>
    <lineage>
        <taxon>Eukaryota</taxon>
        <taxon>Sar</taxon>
        <taxon>Alveolata</taxon>
        <taxon>Perkinsozoa</taxon>
        <taxon>Perkinsea</taxon>
        <taxon>Perkinsida</taxon>
        <taxon>Perkinsidae</taxon>
        <taxon>Perkinsus</taxon>
    </lineage>
</organism>
<feature type="transmembrane region" description="Helical" evidence="1">
    <location>
        <begin position="30"/>
        <end position="53"/>
    </location>
</feature>
<dbReference type="OrthoDB" id="10576445at2759"/>
<dbReference type="OMA" id="GIHAWKK"/>